<feature type="region of interest" description="Disordered" evidence="1">
    <location>
        <begin position="1"/>
        <end position="134"/>
    </location>
</feature>
<feature type="region of interest" description="Disordered" evidence="1">
    <location>
        <begin position="290"/>
        <end position="321"/>
    </location>
</feature>
<feature type="compositionally biased region" description="Basic and acidic residues" evidence="1">
    <location>
        <begin position="290"/>
        <end position="302"/>
    </location>
</feature>
<sequence>MAPRDKKAPGAADKNRRQRETGILDPTPIVKASSGIQNKRPVTRSAESQPVPSYTTQPARTKHKRSQATEAEADEPKDAPSAKQHRKDIPCDRKSSTQPLQKQISGEAEAEGEVDESEGVYLSEKRQESTPLSEQDLEALYKEVMDAAANRSRPLKRTLASEEITYRSKSSSSTQFFYRTYHLRDVGIQVYTEPPDYIEAAVNSIANTEVSKQRRAEVSGIARKLHDDWVILIQSGCGEDCGLHPLYGALRTLSPKSLISIDKAAWREELKPVKPCDDFSFLNGVSEHAEEVEVDSDTDRAQKRQKRSTTSPGNDSQDFILTNTPVALGPMREEDRYPIKTPIPDLSIGLHLDALTTALSQSLNFSKVKTTRLIDWLQTEMIQHKPDTPFEPALLFRPAERAFNLAFPFAVVEGKAYSTGKQIFEAENQAAVAGACGLKIQLGLDRLVNKGSGVESTQPPLFFSITTQGPIHELWYHWTVEEDGIRTFESNLLDSWNAMLVERGGDFVIRLNNVLTWGAGPFARSVVERLEVAALTTLAG</sequence>
<dbReference type="GeneID" id="19170160"/>
<dbReference type="eggNOG" id="ENOG502SUWY">
    <property type="taxonomic scope" value="Eukaryota"/>
</dbReference>
<proteinExistence type="predicted"/>
<protein>
    <submittedName>
        <fullName evidence="2">Uncharacterized protein</fullName>
    </submittedName>
</protein>
<accession>W9XNV9</accession>
<feature type="compositionally biased region" description="Acidic residues" evidence="1">
    <location>
        <begin position="108"/>
        <end position="118"/>
    </location>
</feature>
<keyword evidence="3" id="KW-1185">Reference proteome</keyword>
<dbReference type="AlphaFoldDB" id="W9XNV9"/>
<organism evidence="2 3">
    <name type="scientific">Capronia epimyces CBS 606.96</name>
    <dbReference type="NCBI Taxonomy" id="1182542"/>
    <lineage>
        <taxon>Eukaryota</taxon>
        <taxon>Fungi</taxon>
        <taxon>Dikarya</taxon>
        <taxon>Ascomycota</taxon>
        <taxon>Pezizomycotina</taxon>
        <taxon>Eurotiomycetes</taxon>
        <taxon>Chaetothyriomycetidae</taxon>
        <taxon>Chaetothyriales</taxon>
        <taxon>Herpotrichiellaceae</taxon>
        <taxon>Capronia</taxon>
    </lineage>
</organism>
<dbReference type="HOGENOM" id="CLU_034751_0_0_1"/>
<evidence type="ECO:0000313" key="2">
    <source>
        <dbReference type="EMBL" id="EXJ82237.1"/>
    </source>
</evidence>
<dbReference type="OrthoDB" id="5372703at2759"/>
<gene>
    <name evidence="2" type="ORF">A1O3_06050</name>
</gene>
<dbReference type="RefSeq" id="XP_007734360.1">
    <property type="nucleotide sequence ID" value="XM_007736170.1"/>
</dbReference>
<reference evidence="2 3" key="1">
    <citation type="submission" date="2013-03" db="EMBL/GenBank/DDBJ databases">
        <title>The Genome Sequence of Capronia epimyces CBS 606.96.</title>
        <authorList>
            <consortium name="The Broad Institute Genomics Platform"/>
            <person name="Cuomo C."/>
            <person name="de Hoog S."/>
            <person name="Gorbushina A."/>
            <person name="Walker B."/>
            <person name="Young S.K."/>
            <person name="Zeng Q."/>
            <person name="Gargeya S."/>
            <person name="Fitzgerald M."/>
            <person name="Haas B."/>
            <person name="Abouelleil A."/>
            <person name="Allen A.W."/>
            <person name="Alvarado L."/>
            <person name="Arachchi H.M."/>
            <person name="Berlin A.M."/>
            <person name="Chapman S.B."/>
            <person name="Gainer-Dewar J."/>
            <person name="Goldberg J."/>
            <person name="Griggs A."/>
            <person name="Gujja S."/>
            <person name="Hansen M."/>
            <person name="Howarth C."/>
            <person name="Imamovic A."/>
            <person name="Ireland A."/>
            <person name="Larimer J."/>
            <person name="McCowan C."/>
            <person name="Murphy C."/>
            <person name="Pearson M."/>
            <person name="Poon T.W."/>
            <person name="Priest M."/>
            <person name="Roberts A."/>
            <person name="Saif S."/>
            <person name="Shea T."/>
            <person name="Sisk P."/>
            <person name="Sykes S."/>
            <person name="Wortman J."/>
            <person name="Nusbaum C."/>
            <person name="Birren B."/>
        </authorList>
    </citation>
    <scope>NUCLEOTIDE SEQUENCE [LARGE SCALE GENOMIC DNA]</scope>
    <source>
        <strain evidence="2 3">CBS 606.96</strain>
    </source>
</reference>
<dbReference type="EMBL" id="AMGY01000005">
    <property type="protein sequence ID" value="EXJ82237.1"/>
    <property type="molecule type" value="Genomic_DNA"/>
</dbReference>
<comment type="caution">
    <text evidence="2">The sequence shown here is derived from an EMBL/GenBank/DDBJ whole genome shotgun (WGS) entry which is preliminary data.</text>
</comment>
<feature type="compositionally biased region" description="Polar residues" evidence="1">
    <location>
        <begin position="45"/>
        <end position="59"/>
    </location>
</feature>
<evidence type="ECO:0000313" key="3">
    <source>
        <dbReference type="Proteomes" id="UP000019478"/>
    </source>
</evidence>
<evidence type="ECO:0000256" key="1">
    <source>
        <dbReference type="SAM" id="MobiDB-lite"/>
    </source>
</evidence>
<feature type="compositionally biased region" description="Polar residues" evidence="1">
    <location>
        <begin position="308"/>
        <end position="321"/>
    </location>
</feature>
<dbReference type="Proteomes" id="UP000019478">
    <property type="component" value="Unassembled WGS sequence"/>
</dbReference>
<feature type="compositionally biased region" description="Basic and acidic residues" evidence="1">
    <location>
        <begin position="1"/>
        <end position="22"/>
    </location>
</feature>
<name>W9XNV9_9EURO</name>